<sequence length="705" mass="74775">MRERGSEGRQREAVERKFVLKPQEGTFFATEKGPNESLRSEGKEETEINVFHERSLRGEARAEFMTFRRNSFSKRDSLCDESYSFPPAASASQVSYQPFCSPPFCSPTVCSLPPAFVSPLRQPASRPPSLLSSSSRGLCFASRASTALDHSTAEVLTPQSHRRGSRRRFSGSRFRSESGVQPYNSFSSPRPRPPSSSPRPVGTSLCSVPPQAPSSADPSAASSVRRRGSESSVLSGSMILAVAAKASNFKHLPPPLSPFKGPPRPGAAEAARRRRRQQRRQERERRRVKQSAECKTEKENIPPRRKEGDEGTKPARETSPSLRRTPKQAGLLFSRPCGSERDSSPLSDISDSPSQSSCQSWMCGISPSSLSPLPAPPDLFWRSSPSAGSEPGRISLSSFPSSPSLLWGGRGCAPGSYFGSSGSLDHSSSSQVSNSSFCSSIVFAKPVLPPLANARVTSGGRVSGGEEEGTWRGDTGEIGQRAPSVRKGWQAERAAGKSPNSQDVSVSGHKHKKSKGGDVPAELCRERVNGCVFRPPSASVGRLGRRNHMVPSSSNTAPAAGSNLAGPGALSSSFRGGKPVGPCNGEAAGVSFFSASKAAPPGFFVDDSHLVSAGTRNPLSSGAMLLSASWGVSYHFPRNNKERGGGSALHTNGGSGILQSSPLVRRARRLSEGGAEGRVASRKSLECVGEGDENATHTAAAEALS</sequence>
<feature type="region of interest" description="Disordered" evidence="1">
    <location>
        <begin position="253"/>
        <end position="360"/>
    </location>
</feature>
<dbReference type="RefSeq" id="XP_067917092.1">
    <property type="nucleotide sequence ID" value="XM_068070932.1"/>
</dbReference>
<feature type="region of interest" description="Disordered" evidence="1">
    <location>
        <begin position="151"/>
        <end position="233"/>
    </location>
</feature>
<dbReference type="Proteomes" id="UP000221165">
    <property type="component" value="Unassembled WGS sequence"/>
</dbReference>
<feature type="compositionally biased region" description="Pro residues" evidence="1">
    <location>
        <begin position="253"/>
        <end position="265"/>
    </location>
</feature>
<evidence type="ECO:0000256" key="1">
    <source>
        <dbReference type="SAM" id="MobiDB-lite"/>
    </source>
</evidence>
<feature type="compositionally biased region" description="Basic residues" evidence="1">
    <location>
        <begin position="160"/>
        <end position="170"/>
    </location>
</feature>
<dbReference type="VEuPathDB" id="ToxoDB:CSUI_010831"/>
<dbReference type="GeneID" id="94434143"/>
<feature type="region of interest" description="Disordered" evidence="1">
    <location>
        <begin position="374"/>
        <end position="399"/>
    </location>
</feature>
<organism evidence="2 3">
    <name type="scientific">Cystoisospora suis</name>
    <dbReference type="NCBI Taxonomy" id="483139"/>
    <lineage>
        <taxon>Eukaryota</taxon>
        <taxon>Sar</taxon>
        <taxon>Alveolata</taxon>
        <taxon>Apicomplexa</taxon>
        <taxon>Conoidasida</taxon>
        <taxon>Coccidia</taxon>
        <taxon>Eucoccidiorida</taxon>
        <taxon>Eimeriorina</taxon>
        <taxon>Sarcocystidae</taxon>
        <taxon>Cystoisospora</taxon>
    </lineage>
</organism>
<dbReference type="AlphaFoldDB" id="A0A2C6KFC3"/>
<accession>A0A2C6KFC3</accession>
<keyword evidence="3" id="KW-1185">Reference proteome</keyword>
<feature type="region of interest" description="Disordered" evidence="1">
    <location>
        <begin position="542"/>
        <end position="563"/>
    </location>
</feature>
<feature type="compositionally biased region" description="Low complexity" evidence="1">
    <location>
        <begin position="344"/>
        <end position="360"/>
    </location>
</feature>
<gene>
    <name evidence="2" type="ORF">CSUI_010831</name>
</gene>
<feature type="region of interest" description="Disordered" evidence="1">
    <location>
        <begin position="457"/>
        <end position="518"/>
    </location>
</feature>
<dbReference type="OrthoDB" id="10405069at2759"/>
<reference evidence="2 3" key="1">
    <citation type="journal article" date="2017" name="Int. J. Parasitol.">
        <title>The genome of the protozoan parasite Cystoisospora suis and a reverse vaccinology approach to identify vaccine candidates.</title>
        <authorList>
            <person name="Palmieri N."/>
            <person name="Shrestha A."/>
            <person name="Ruttkowski B."/>
            <person name="Beck T."/>
            <person name="Vogl C."/>
            <person name="Tomley F."/>
            <person name="Blake D.P."/>
            <person name="Joachim A."/>
        </authorList>
    </citation>
    <scope>NUCLEOTIDE SEQUENCE [LARGE SCALE GENOMIC DNA]</scope>
    <source>
        <strain evidence="2 3">Wien I</strain>
    </source>
</reference>
<feature type="region of interest" description="Disordered" evidence="1">
    <location>
        <begin position="642"/>
        <end position="705"/>
    </location>
</feature>
<feature type="compositionally biased region" description="Basic and acidic residues" evidence="1">
    <location>
        <begin position="279"/>
        <end position="316"/>
    </location>
</feature>
<comment type="caution">
    <text evidence="2">The sequence shown here is derived from an EMBL/GenBank/DDBJ whole genome shotgun (WGS) entry which is preliminary data.</text>
</comment>
<dbReference type="EMBL" id="MIGC01008481">
    <property type="protein sequence ID" value="PHJ15358.1"/>
    <property type="molecule type" value="Genomic_DNA"/>
</dbReference>
<proteinExistence type="predicted"/>
<feature type="compositionally biased region" description="Polar residues" evidence="1">
    <location>
        <begin position="649"/>
        <end position="662"/>
    </location>
</feature>
<protein>
    <submittedName>
        <fullName evidence="2">Uncharacterized protein</fullName>
    </submittedName>
</protein>
<evidence type="ECO:0000313" key="3">
    <source>
        <dbReference type="Proteomes" id="UP000221165"/>
    </source>
</evidence>
<name>A0A2C6KFC3_9APIC</name>
<feature type="compositionally biased region" description="Low complexity" evidence="1">
    <location>
        <begin position="207"/>
        <end position="223"/>
    </location>
</feature>
<evidence type="ECO:0000313" key="2">
    <source>
        <dbReference type="EMBL" id="PHJ15358.1"/>
    </source>
</evidence>